<comment type="caution">
    <text evidence="3">The sequence shown here is derived from an EMBL/GenBank/DDBJ whole genome shotgun (WGS) entry which is preliminary data.</text>
</comment>
<dbReference type="AlphaFoldDB" id="A0A4S4N4L4"/>
<keyword evidence="4" id="KW-1185">Reference proteome</keyword>
<reference evidence="3 4" key="1">
    <citation type="submission" date="2019-02" db="EMBL/GenBank/DDBJ databases">
        <title>Genome sequencing of the rare red list fungi Antrodiella citrinella (Flaviporus citrinellus).</title>
        <authorList>
            <person name="Buettner E."/>
            <person name="Kellner H."/>
        </authorList>
    </citation>
    <scope>NUCLEOTIDE SEQUENCE [LARGE SCALE GENOMIC DNA]</scope>
    <source>
        <strain evidence="3 4">DSM 108506</strain>
    </source>
</reference>
<proteinExistence type="predicted"/>
<feature type="transmembrane region" description="Helical" evidence="1">
    <location>
        <begin position="89"/>
        <end position="110"/>
    </location>
</feature>
<dbReference type="Pfam" id="PF20151">
    <property type="entry name" value="DUF6533"/>
    <property type="match status" value="1"/>
</dbReference>
<evidence type="ECO:0000256" key="1">
    <source>
        <dbReference type="SAM" id="Phobius"/>
    </source>
</evidence>
<evidence type="ECO:0000259" key="2">
    <source>
        <dbReference type="Pfam" id="PF20151"/>
    </source>
</evidence>
<feature type="transmembrane region" description="Helical" evidence="1">
    <location>
        <begin position="25"/>
        <end position="47"/>
    </location>
</feature>
<keyword evidence="1" id="KW-0812">Transmembrane</keyword>
<evidence type="ECO:0000313" key="4">
    <source>
        <dbReference type="Proteomes" id="UP000308730"/>
    </source>
</evidence>
<accession>A0A4S4N4L4</accession>
<gene>
    <name evidence="3" type="ORF">EUX98_g1348</name>
</gene>
<dbReference type="OrthoDB" id="3350812at2759"/>
<sequence>MSNRVPAYVSISGFEILRTETYLDVASAALLVYDFILTFHSEVTLIWPSQWNPVKVLFVLTRYLPFVNMCLVLFYQTKENIDVEMCQKTYYPAGWLIVIGIVVAEVILVVRTWAIWGRSQKVAILLAVAGATSLIPVLVIEHYFLNSLVFSPFPSPATPGYIFVLILDSD</sequence>
<feature type="transmembrane region" description="Helical" evidence="1">
    <location>
        <begin position="59"/>
        <end position="77"/>
    </location>
</feature>
<dbReference type="InterPro" id="IPR045340">
    <property type="entry name" value="DUF6533"/>
</dbReference>
<keyword evidence="1" id="KW-0472">Membrane</keyword>
<name>A0A4S4N4L4_9APHY</name>
<keyword evidence="1" id="KW-1133">Transmembrane helix</keyword>
<evidence type="ECO:0000313" key="3">
    <source>
        <dbReference type="EMBL" id="THH32838.1"/>
    </source>
</evidence>
<dbReference type="EMBL" id="SGPM01000014">
    <property type="protein sequence ID" value="THH32838.1"/>
    <property type="molecule type" value="Genomic_DNA"/>
</dbReference>
<dbReference type="Proteomes" id="UP000308730">
    <property type="component" value="Unassembled WGS sequence"/>
</dbReference>
<organism evidence="3 4">
    <name type="scientific">Antrodiella citrinella</name>
    <dbReference type="NCBI Taxonomy" id="2447956"/>
    <lineage>
        <taxon>Eukaryota</taxon>
        <taxon>Fungi</taxon>
        <taxon>Dikarya</taxon>
        <taxon>Basidiomycota</taxon>
        <taxon>Agaricomycotina</taxon>
        <taxon>Agaricomycetes</taxon>
        <taxon>Polyporales</taxon>
        <taxon>Steccherinaceae</taxon>
        <taxon>Antrodiella</taxon>
    </lineage>
</organism>
<protein>
    <recommendedName>
        <fullName evidence="2">DUF6533 domain-containing protein</fullName>
    </recommendedName>
</protein>
<feature type="domain" description="DUF6533" evidence="2">
    <location>
        <begin position="22"/>
        <end position="67"/>
    </location>
</feature>
<feature type="transmembrane region" description="Helical" evidence="1">
    <location>
        <begin position="122"/>
        <end position="145"/>
    </location>
</feature>